<feature type="non-terminal residue" evidence="1">
    <location>
        <position position="49"/>
    </location>
</feature>
<proteinExistence type="predicted"/>
<evidence type="ECO:0000313" key="1">
    <source>
        <dbReference type="EMBL" id="SVD02524.1"/>
    </source>
</evidence>
<dbReference type="AlphaFoldDB" id="A0A382RXU4"/>
<dbReference type="EMBL" id="UINC01124997">
    <property type="protein sequence ID" value="SVD02524.1"/>
    <property type="molecule type" value="Genomic_DNA"/>
</dbReference>
<sequence>MARIEDFLTRGTIKKIYAGIHARTEKLPRARKNSWDAFFLVIFFILIVD</sequence>
<name>A0A382RXU4_9ZZZZ</name>
<reference evidence="1" key="1">
    <citation type="submission" date="2018-05" db="EMBL/GenBank/DDBJ databases">
        <authorList>
            <person name="Lanie J.A."/>
            <person name="Ng W.-L."/>
            <person name="Kazmierczak K.M."/>
            <person name="Andrzejewski T.M."/>
            <person name="Davidsen T.M."/>
            <person name="Wayne K.J."/>
            <person name="Tettelin H."/>
            <person name="Glass J.I."/>
            <person name="Rusch D."/>
            <person name="Podicherti R."/>
            <person name="Tsui H.-C.T."/>
            <person name="Winkler M.E."/>
        </authorList>
    </citation>
    <scope>NUCLEOTIDE SEQUENCE</scope>
</reference>
<gene>
    <name evidence="1" type="ORF">METZ01_LOCUS355378</name>
</gene>
<protein>
    <submittedName>
        <fullName evidence="1">Uncharacterized protein</fullName>
    </submittedName>
</protein>
<accession>A0A382RXU4</accession>
<organism evidence="1">
    <name type="scientific">marine metagenome</name>
    <dbReference type="NCBI Taxonomy" id="408172"/>
    <lineage>
        <taxon>unclassified sequences</taxon>
        <taxon>metagenomes</taxon>
        <taxon>ecological metagenomes</taxon>
    </lineage>
</organism>